<protein>
    <recommendedName>
        <fullName evidence="3">Carboxylic ester hydrolase</fullName>
        <ecNumber evidence="3">3.1.1.-</ecNumber>
    </recommendedName>
</protein>
<dbReference type="InterPro" id="IPR029058">
    <property type="entry name" value="AB_hydrolase_fold"/>
</dbReference>
<feature type="chain" id="PRO_5040540370" description="Carboxylic ester hydrolase" evidence="3">
    <location>
        <begin position="19"/>
        <end position="498"/>
    </location>
</feature>
<name>A0A9P5HQZ5_9HYPO</name>
<dbReference type="InterPro" id="IPR002018">
    <property type="entry name" value="CarbesteraseB"/>
</dbReference>
<dbReference type="PANTHER" id="PTHR11559">
    <property type="entry name" value="CARBOXYLESTERASE"/>
    <property type="match status" value="1"/>
</dbReference>
<comment type="similarity">
    <text evidence="1 3">Belongs to the type-B carboxylesterase/lipase family.</text>
</comment>
<dbReference type="EMBL" id="JAANBB010000008">
    <property type="protein sequence ID" value="KAF7556984.1"/>
    <property type="molecule type" value="Genomic_DNA"/>
</dbReference>
<keyword evidence="2 3" id="KW-0378">Hydrolase</keyword>
<dbReference type="EC" id="3.1.1.-" evidence="3"/>
<dbReference type="PROSITE" id="PS00122">
    <property type="entry name" value="CARBOXYLESTERASE_B_1"/>
    <property type="match status" value="1"/>
</dbReference>
<accession>A0A9P5HQZ5</accession>
<reference evidence="5" key="1">
    <citation type="submission" date="2020-03" db="EMBL/GenBank/DDBJ databases">
        <title>Draft Genome Sequence of Cylindrodendrum hubeiense.</title>
        <authorList>
            <person name="Buettner E."/>
            <person name="Kellner H."/>
        </authorList>
    </citation>
    <scope>NUCLEOTIDE SEQUENCE</scope>
    <source>
        <strain evidence="5">IHI 201604</strain>
    </source>
</reference>
<feature type="domain" description="Carboxylesterase type B" evidence="4">
    <location>
        <begin position="91"/>
        <end position="448"/>
    </location>
</feature>
<dbReference type="InterPro" id="IPR050309">
    <property type="entry name" value="Type-B_Carboxylest/Lipase"/>
</dbReference>
<keyword evidence="3" id="KW-0732">Signal</keyword>
<proteinExistence type="inferred from homology"/>
<evidence type="ECO:0000256" key="3">
    <source>
        <dbReference type="RuleBase" id="RU361235"/>
    </source>
</evidence>
<dbReference type="GO" id="GO:0016787">
    <property type="term" value="F:hydrolase activity"/>
    <property type="evidence" value="ECO:0007669"/>
    <property type="project" value="UniProtKB-KW"/>
</dbReference>
<dbReference type="OrthoDB" id="408631at2759"/>
<feature type="domain" description="Carboxylesterase type B" evidence="4">
    <location>
        <begin position="20"/>
        <end position="88"/>
    </location>
</feature>
<dbReference type="SUPFAM" id="SSF53474">
    <property type="entry name" value="alpha/beta-Hydrolases"/>
    <property type="match status" value="1"/>
</dbReference>
<gene>
    <name evidence="5" type="ORF">G7Z17_g1060</name>
</gene>
<dbReference type="AlphaFoldDB" id="A0A9P5HQZ5"/>
<feature type="signal peptide" evidence="3">
    <location>
        <begin position="1"/>
        <end position="18"/>
    </location>
</feature>
<dbReference type="Gene3D" id="3.40.50.1820">
    <property type="entry name" value="alpha/beta hydrolase"/>
    <property type="match status" value="2"/>
</dbReference>
<comment type="caution">
    <text evidence="5">The sequence shown here is derived from an EMBL/GenBank/DDBJ whole genome shotgun (WGS) entry which is preliminary data.</text>
</comment>
<evidence type="ECO:0000313" key="5">
    <source>
        <dbReference type="EMBL" id="KAF7556984.1"/>
    </source>
</evidence>
<dbReference type="Pfam" id="PF00135">
    <property type="entry name" value="COesterase"/>
    <property type="match status" value="2"/>
</dbReference>
<evidence type="ECO:0000256" key="2">
    <source>
        <dbReference type="ARBA" id="ARBA00022801"/>
    </source>
</evidence>
<evidence type="ECO:0000256" key="1">
    <source>
        <dbReference type="ARBA" id="ARBA00005964"/>
    </source>
</evidence>
<evidence type="ECO:0000259" key="4">
    <source>
        <dbReference type="Pfam" id="PF00135"/>
    </source>
</evidence>
<sequence>MKLSSIVGTLCAAGCAFATATVSVKNGTYQGFSVSSPKQDHFLGIPYAQAPVGSLRFRGPHSLNSTWKGAKKVVKFGNACMQYTSVKAGKPILVVSINYRLSAFGFLWGSNELKAIGSANNGLRDQRLALHWIQENIAAFGGDPAKVTIFGQSGGGLSVGKQLIAYDGRDDNLFRAAIMQSGSMNEKWPYNVADPVTYMEDLYQNLTVTTGCANKRSELECLRNLPLEQLSEALNITNTAVFSGTGLGPWLTVVDGDFLTNGPTESLLKGHFNMVPVMHTTTTDEASVFGFTDPVNTDSEFRAFVAAGGPDSETIDIIETLYPDVNALGLPAGYEPPNNDTTFGLQYKRVNAYHTDVVETASRRMTVDTWAATGGTAYSGRINILIPGSSAALGSHHAVELDLVFNTIDSDNKEIKKMSKLMSRMWASFVADLDPNNHGLTGYPSWPTRNVSNVDGVGSNFVFDTDGSSKTESHVEQDDFRLAQTLCIQKIFQSQLHY</sequence>
<evidence type="ECO:0000313" key="6">
    <source>
        <dbReference type="Proteomes" id="UP000722485"/>
    </source>
</evidence>
<dbReference type="InterPro" id="IPR019826">
    <property type="entry name" value="Carboxylesterase_B_AS"/>
</dbReference>
<dbReference type="Proteomes" id="UP000722485">
    <property type="component" value="Unassembled WGS sequence"/>
</dbReference>
<keyword evidence="6" id="KW-1185">Reference proteome</keyword>
<organism evidence="5 6">
    <name type="scientific">Cylindrodendrum hubeiense</name>
    <dbReference type="NCBI Taxonomy" id="595255"/>
    <lineage>
        <taxon>Eukaryota</taxon>
        <taxon>Fungi</taxon>
        <taxon>Dikarya</taxon>
        <taxon>Ascomycota</taxon>
        <taxon>Pezizomycotina</taxon>
        <taxon>Sordariomycetes</taxon>
        <taxon>Hypocreomycetidae</taxon>
        <taxon>Hypocreales</taxon>
        <taxon>Nectriaceae</taxon>
        <taxon>Cylindrodendrum</taxon>
    </lineage>
</organism>